<feature type="transmembrane region" description="Helical" evidence="2">
    <location>
        <begin position="616"/>
        <end position="633"/>
    </location>
</feature>
<evidence type="ECO:0000256" key="1">
    <source>
        <dbReference type="SAM" id="MobiDB-lite"/>
    </source>
</evidence>
<feature type="transmembrane region" description="Helical" evidence="2">
    <location>
        <begin position="342"/>
        <end position="361"/>
    </location>
</feature>
<evidence type="ECO:0000256" key="3">
    <source>
        <dbReference type="SAM" id="SignalP"/>
    </source>
</evidence>
<evidence type="ECO:0000313" key="4">
    <source>
        <dbReference type="EMBL" id="OLP85949.1"/>
    </source>
</evidence>
<sequence>MSSAGSSWALLWLFLGFSSFFQGSGASVCPDGAPEAPEACNNHEFDCISGRAADPCECLEGFYPVGKQGWYPDTQRGYEFACCPGQGDGRSCGEEGIVVILSFSLLGAGIIGFAVCTFFIKHPRGLEPLKHEDVALKESPIVHDGWKLHQTVEEHLWCVTLDDLKQFRRLVGHAIAEGVIKPTSQDPFDTTDMLIGPSMYTVNMQYIKPVTSAAGNPSWALMKHPKGLKCDVFITHGWAEGIFEFVDQVVNSWPFGAKAAYVCFLSNPQNLDIGEMIESPEGSPFAKALQSATQVLAAPNHKESIYTRAWCVFEAYLAYSWQKSIYTAASPPPKFWSKTLRAASWSVLMLGLCFSTVMVGNREWRVASASTTTWVSFIMAGFSCLSVVTLCVLMWKTKYHWKLTRVALYATHAFVACVLALTTFQTSFQRPPNFVTFLGLPMIAWAMECDRLLGVEAIKQSNYLRRGFTGKVRNASTSNPADGERIRSIISESGAEAAVDEAVQVLLRMNLSTKELRSATARVGPLGDASGWSRGLYATTMVFWVGQTFNTMLWRVEPGFRWIPVVAAVQAVIAACGLFLLPRDRRPFAQRSAALFMVSLPKFVPGIPAGGKWGDALLHGIAIPLLILMAFAGPTRTARLPLFGPMLVRLLFAQNPCRSQKVDANPSDSMQLQSWQLGKPGAWRASKEDEDEDFVSI</sequence>
<comment type="caution">
    <text evidence="4">The sequence shown here is derived from an EMBL/GenBank/DDBJ whole genome shotgun (WGS) entry which is preliminary data.</text>
</comment>
<dbReference type="AlphaFoldDB" id="A0A1Q9CSQ4"/>
<evidence type="ECO:0000313" key="5">
    <source>
        <dbReference type="Proteomes" id="UP000186817"/>
    </source>
</evidence>
<gene>
    <name evidence="4" type="ORF">AK812_SmicGene33010</name>
</gene>
<keyword evidence="2" id="KW-0472">Membrane</keyword>
<dbReference type="Proteomes" id="UP000186817">
    <property type="component" value="Unassembled WGS sequence"/>
</dbReference>
<feature type="chain" id="PRO_5012660827" evidence="3">
    <location>
        <begin position="27"/>
        <end position="697"/>
    </location>
</feature>
<feature type="compositionally biased region" description="Acidic residues" evidence="1">
    <location>
        <begin position="688"/>
        <end position="697"/>
    </location>
</feature>
<feature type="signal peptide" evidence="3">
    <location>
        <begin position="1"/>
        <end position="26"/>
    </location>
</feature>
<protein>
    <submittedName>
        <fullName evidence="4">Uncharacterized protein</fullName>
    </submittedName>
</protein>
<feature type="transmembrane region" description="Helical" evidence="2">
    <location>
        <begin position="407"/>
        <end position="428"/>
    </location>
</feature>
<keyword evidence="2" id="KW-0812">Transmembrane</keyword>
<feature type="transmembrane region" description="Helical" evidence="2">
    <location>
        <begin position="373"/>
        <end position="395"/>
    </location>
</feature>
<evidence type="ECO:0000256" key="2">
    <source>
        <dbReference type="SAM" id="Phobius"/>
    </source>
</evidence>
<dbReference type="EMBL" id="LSRX01000946">
    <property type="protein sequence ID" value="OLP85949.1"/>
    <property type="molecule type" value="Genomic_DNA"/>
</dbReference>
<feature type="transmembrane region" description="Helical" evidence="2">
    <location>
        <begin position="562"/>
        <end position="581"/>
    </location>
</feature>
<feature type="transmembrane region" description="Helical" evidence="2">
    <location>
        <begin position="97"/>
        <end position="120"/>
    </location>
</feature>
<organism evidence="4 5">
    <name type="scientific">Symbiodinium microadriaticum</name>
    <name type="common">Dinoflagellate</name>
    <name type="synonym">Zooxanthella microadriatica</name>
    <dbReference type="NCBI Taxonomy" id="2951"/>
    <lineage>
        <taxon>Eukaryota</taxon>
        <taxon>Sar</taxon>
        <taxon>Alveolata</taxon>
        <taxon>Dinophyceae</taxon>
        <taxon>Suessiales</taxon>
        <taxon>Symbiodiniaceae</taxon>
        <taxon>Symbiodinium</taxon>
    </lineage>
</organism>
<dbReference type="OrthoDB" id="408100at2759"/>
<reference evidence="4 5" key="1">
    <citation type="submission" date="2016-02" db="EMBL/GenBank/DDBJ databases">
        <title>Genome analysis of coral dinoflagellate symbionts highlights evolutionary adaptations to a symbiotic lifestyle.</title>
        <authorList>
            <person name="Aranda M."/>
            <person name="Li Y."/>
            <person name="Liew Y.J."/>
            <person name="Baumgarten S."/>
            <person name="Simakov O."/>
            <person name="Wilson M."/>
            <person name="Piel J."/>
            <person name="Ashoor H."/>
            <person name="Bougouffa S."/>
            <person name="Bajic V.B."/>
            <person name="Ryu T."/>
            <person name="Ravasi T."/>
            <person name="Bayer T."/>
            <person name="Micklem G."/>
            <person name="Kim H."/>
            <person name="Bhak J."/>
            <person name="Lajeunesse T.C."/>
            <person name="Voolstra C.R."/>
        </authorList>
    </citation>
    <scope>NUCLEOTIDE SEQUENCE [LARGE SCALE GENOMIC DNA]</scope>
    <source>
        <strain evidence="4 5">CCMP2467</strain>
    </source>
</reference>
<keyword evidence="2" id="KW-1133">Transmembrane helix</keyword>
<name>A0A1Q9CSQ4_SYMMI</name>
<accession>A0A1Q9CSQ4</accession>
<feature type="compositionally biased region" description="Polar residues" evidence="1">
    <location>
        <begin position="666"/>
        <end position="676"/>
    </location>
</feature>
<feature type="region of interest" description="Disordered" evidence="1">
    <location>
        <begin position="662"/>
        <end position="697"/>
    </location>
</feature>
<keyword evidence="5" id="KW-1185">Reference proteome</keyword>
<keyword evidence="3" id="KW-0732">Signal</keyword>
<proteinExistence type="predicted"/>